<organism evidence="2 3">
    <name type="scientific">Toxoplasma gondii GAB2-2007-GAL-DOM2</name>
    <dbReference type="NCBI Taxonomy" id="1130820"/>
    <lineage>
        <taxon>Eukaryota</taxon>
        <taxon>Sar</taxon>
        <taxon>Alveolata</taxon>
        <taxon>Apicomplexa</taxon>
        <taxon>Conoidasida</taxon>
        <taxon>Coccidia</taxon>
        <taxon>Eucoccidiorida</taxon>
        <taxon>Eimeriorina</taxon>
        <taxon>Sarcocystidae</taxon>
        <taxon>Toxoplasma</taxon>
    </lineage>
</organism>
<dbReference type="VEuPathDB" id="ToxoDB:TGDOM2_397730"/>
<feature type="non-terminal residue" evidence="2">
    <location>
        <position position="1"/>
    </location>
</feature>
<evidence type="ECO:0008006" key="4">
    <source>
        <dbReference type="Google" id="ProtNLM"/>
    </source>
</evidence>
<gene>
    <name evidence="2" type="ORF">TGDOM2_397730</name>
</gene>
<evidence type="ECO:0000313" key="2">
    <source>
        <dbReference type="EMBL" id="KFG48278.1"/>
    </source>
</evidence>
<accession>A0A086KV60</accession>
<reference evidence="2 3" key="1">
    <citation type="submission" date="2014-02" db="EMBL/GenBank/DDBJ databases">
        <authorList>
            <person name="Sibley D."/>
            <person name="Venepally P."/>
            <person name="Karamycheva S."/>
            <person name="Hadjithomas M."/>
            <person name="Khan A."/>
            <person name="Brunk B."/>
            <person name="Roos D."/>
            <person name="Caler E."/>
            <person name="Lorenzi H."/>
        </authorList>
    </citation>
    <scope>NUCLEOTIDE SEQUENCE [LARGE SCALE GENOMIC DNA]</scope>
    <source>
        <strain evidence="2 3">GAB2-2007-GAL-DOM2</strain>
    </source>
</reference>
<evidence type="ECO:0000256" key="1">
    <source>
        <dbReference type="SAM" id="MobiDB-lite"/>
    </source>
</evidence>
<dbReference type="EMBL" id="AHZU02000115">
    <property type="protein sequence ID" value="KFG48278.1"/>
    <property type="molecule type" value="Genomic_DNA"/>
</dbReference>
<dbReference type="Proteomes" id="UP000028837">
    <property type="component" value="Unassembled WGS sequence"/>
</dbReference>
<evidence type="ECO:0000313" key="3">
    <source>
        <dbReference type="Proteomes" id="UP000028837"/>
    </source>
</evidence>
<comment type="caution">
    <text evidence="2">The sequence shown here is derived from an EMBL/GenBank/DDBJ whole genome shotgun (WGS) entry which is preliminary data.</text>
</comment>
<protein>
    <recommendedName>
        <fullName evidence="4">Transmembrane protein</fullName>
    </recommendedName>
</protein>
<feature type="compositionally biased region" description="Basic and acidic residues" evidence="1">
    <location>
        <begin position="14"/>
        <end position="36"/>
    </location>
</feature>
<sequence length="88" mass="10770">RLEDRAFNSAGKQHLRETKQSETGEATKRSYERNKNISDVTTQHQQKCAQTQIRTCIYMYIYTYVHTRTHRCVHPYEYRFRNVQKRRE</sequence>
<dbReference type="AlphaFoldDB" id="A0A086KV60"/>
<name>A0A086KV60_TOXGO</name>
<feature type="region of interest" description="Disordered" evidence="1">
    <location>
        <begin position="1"/>
        <end position="44"/>
    </location>
</feature>
<proteinExistence type="predicted"/>